<feature type="domain" description="HTH dtxR-type" evidence="7">
    <location>
        <begin position="1"/>
        <end position="66"/>
    </location>
</feature>
<keyword evidence="9" id="KW-1185">Reference proteome</keyword>
<dbReference type="InterPro" id="IPR007167">
    <property type="entry name" value="Fe-transptr_FeoA-like"/>
</dbReference>
<dbReference type="PANTHER" id="PTHR33238:SF7">
    <property type="entry name" value="IRON-DEPENDENT TRANSCRIPTIONAL REGULATOR"/>
    <property type="match status" value="1"/>
</dbReference>
<evidence type="ECO:0000313" key="9">
    <source>
        <dbReference type="Proteomes" id="UP000014174"/>
    </source>
</evidence>
<dbReference type="PROSITE" id="PS50944">
    <property type="entry name" value="HTH_DTXR"/>
    <property type="match status" value="1"/>
</dbReference>
<evidence type="ECO:0000259" key="7">
    <source>
        <dbReference type="PROSITE" id="PS50944"/>
    </source>
</evidence>
<keyword evidence="3" id="KW-0805">Transcription regulation</keyword>
<dbReference type="InterPro" id="IPR036390">
    <property type="entry name" value="WH_DNA-bd_sf"/>
</dbReference>
<dbReference type="InterPro" id="IPR036421">
    <property type="entry name" value="Fe_dep_repressor_sf"/>
</dbReference>
<evidence type="ECO:0000256" key="4">
    <source>
        <dbReference type="ARBA" id="ARBA00023125"/>
    </source>
</evidence>
<comment type="function">
    <text evidence="6">In the presence of manganese, represses expression of mntH and mntS. Up-regulates expression of mntP.</text>
</comment>
<gene>
    <name evidence="8" type="ORF">ADIARSV_0629</name>
</gene>
<proteinExistence type="inferred from homology"/>
<dbReference type="GO" id="GO:0003677">
    <property type="term" value="F:DNA binding"/>
    <property type="evidence" value="ECO:0007669"/>
    <property type="project" value="UniProtKB-KW"/>
</dbReference>
<sequence length="218" mass="25038">MLSFTEENYIKALFHITYETEHNNEAGTNQLASYMCVKPATATDMLRKLKEKGLIDYEKYGKITLSEEGRVNALEILRKHRLWETFLFQKLDFSWDEVHEVAEQLEHIHSAKLIDKLDNFLGYPEFDPHGDAIPDSKGIIKPLSRKSLAEVEPGYTCKMVAVRDNTPAFLQYVSQLNLKLNTPIKVLSRQGYDGTIEILIDNQLNTVSQKFAENIMIV</sequence>
<dbReference type="RefSeq" id="WP_016193878.1">
    <property type="nucleotide sequence ID" value="NZ_AQPN01000022.1"/>
</dbReference>
<dbReference type="Gene3D" id="1.10.60.10">
    <property type="entry name" value="Iron dependent repressor, metal binding and dimerisation domain"/>
    <property type="match status" value="1"/>
</dbReference>
<dbReference type="SUPFAM" id="SSF47979">
    <property type="entry name" value="Iron-dependent repressor protein, dimerization domain"/>
    <property type="match status" value="1"/>
</dbReference>
<dbReference type="PANTHER" id="PTHR33238">
    <property type="entry name" value="IRON (METAL) DEPENDENT REPRESSOR, DTXR FAMILY"/>
    <property type="match status" value="1"/>
</dbReference>
<dbReference type="GO" id="GO:0003700">
    <property type="term" value="F:DNA-binding transcription factor activity"/>
    <property type="evidence" value="ECO:0007669"/>
    <property type="project" value="InterPro"/>
</dbReference>
<organism evidence="8 9">
    <name type="scientific">Arcticibacter svalbardensis MN12-7</name>
    <dbReference type="NCBI Taxonomy" id="1150600"/>
    <lineage>
        <taxon>Bacteria</taxon>
        <taxon>Pseudomonadati</taxon>
        <taxon>Bacteroidota</taxon>
        <taxon>Sphingobacteriia</taxon>
        <taxon>Sphingobacteriales</taxon>
        <taxon>Sphingobacteriaceae</taxon>
        <taxon>Arcticibacter</taxon>
    </lineage>
</organism>
<dbReference type="InterPro" id="IPR001367">
    <property type="entry name" value="Fe_dep_repressor"/>
</dbReference>
<dbReference type="eggNOG" id="COG1321">
    <property type="taxonomic scope" value="Bacteria"/>
</dbReference>
<evidence type="ECO:0000256" key="5">
    <source>
        <dbReference type="ARBA" id="ARBA00023163"/>
    </source>
</evidence>
<dbReference type="InterPro" id="IPR022689">
    <property type="entry name" value="Iron_dep_repressor"/>
</dbReference>
<dbReference type="GO" id="GO:0046914">
    <property type="term" value="F:transition metal ion binding"/>
    <property type="evidence" value="ECO:0007669"/>
    <property type="project" value="InterPro"/>
</dbReference>
<dbReference type="SMART" id="SM00899">
    <property type="entry name" value="FeoA"/>
    <property type="match status" value="1"/>
</dbReference>
<reference evidence="8 9" key="1">
    <citation type="journal article" date="2013" name="Genome Announc.">
        <title>Draft Genome Sequence of Arcticibacter svalbardensis Strain MN12-7T, a Member of the Family Sphingobacteriaceae Isolated from an Arctic Soil Sample.</title>
        <authorList>
            <person name="Shivaji S."/>
            <person name="Ara S."/>
            <person name="Prasad S."/>
            <person name="Manasa B.P."/>
            <person name="Begum Z."/>
            <person name="Singh A."/>
            <person name="Kumar Pinnaka A."/>
        </authorList>
    </citation>
    <scope>NUCLEOTIDE SEQUENCE [LARGE SCALE GENOMIC DNA]</scope>
    <source>
        <strain evidence="8 9">MN12-7</strain>
    </source>
</reference>
<protein>
    <recommendedName>
        <fullName evidence="2">Transcriptional regulator MntR</fullName>
    </recommendedName>
</protein>
<dbReference type="SMART" id="SM00529">
    <property type="entry name" value="HTH_DTXR"/>
    <property type="match status" value="1"/>
</dbReference>
<keyword evidence="5" id="KW-0804">Transcription</keyword>
<dbReference type="SUPFAM" id="SSF46785">
    <property type="entry name" value="Winged helix' DNA-binding domain"/>
    <property type="match status" value="1"/>
</dbReference>
<evidence type="ECO:0000313" key="8">
    <source>
        <dbReference type="EMBL" id="EOR96224.1"/>
    </source>
</evidence>
<evidence type="ECO:0000256" key="1">
    <source>
        <dbReference type="ARBA" id="ARBA00007871"/>
    </source>
</evidence>
<dbReference type="Pfam" id="PF04023">
    <property type="entry name" value="FeoA"/>
    <property type="match status" value="1"/>
</dbReference>
<evidence type="ECO:0000256" key="6">
    <source>
        <dbReference type="ARBA" id="ARBA00025185"/>
    </source>
</evidence>
<dbReference type="STRING" id="1150600.ADIARSV_0629"/>
<dbReference type="Proteomes" id="UP000014174">
    <property type="component" value="Unassembled WGS sequence"/>
</dbReference>
<keyword evidence="4" id="KW-0238">DNA-binding</keyword>
<dbReference type="AlphaFoldDB" id="R9H4Y6"/>
<dbReference type="GO" id="GO:0046983">
    <property type="term" value="F:protein dimerization activity"/>
    <property type="evidence" value="ECO:0007669"/>
    <property type="project" value="InterPro"/>
</dbReference>
<dbReference type="Gene3D" id="2.30.30.90">
    <property type="match status" value="1"/>
</dbReference>
<dbReference type="Pfam" id="PF02742">
    <property type="entry name" value="Fe_dep_repr_C"/>
    <property type="match status" value="1"/>
</dbReference>
<dbReference type="Pfam" id="PF01325">
    <property type="entry name" value="Fe_dep_repress"/>
    <property type="match status" value="1"/>
</dbReference>
<name>R9H4Y6_9SPHI</name>
<dbReference type="PATRIC" id="fig|1150600.3.peg.619"/>
<dbReference type="InterPro" id="IPR050536">
    <property type="entry name" value="DtxR_MntR_Metal-Reg"/>
</dbReference>
<evidence type="ECO:0000256" key="3">
    <source>
        <dbReference type="ARBA" id="ARBA00023015"/>
    </source>
</evidence>
<dbReference type="Gene3D" id="1.10.10.10">
    <property type="entry name" value="Winged helix-like DNA-binding domain superfamily/Winged helix DNA-binding domain"/>
    <property type="match status" value="1"/>
</dbReference>
<dbReference type="EMBL" id="AQPN01000022">
    <property type="protein sequence ID" value="EOR96224.1"/>
    <property type="molecule type" value="Genomic_DNA"/>
</dbReference>
<dbReference type="InterPro" id="IPR036388">
    <property type="entry name" value="WH-like_DNA-bd_sf"/>
</dbReference>
<comment type="caution">
    <text evidence="8">The sequence shown here is derived from an EMBL/GenBank/DDBJ whole genome shotgun (WGS) entry which is preliminary data.</text>
</comment>
<evidence type="ECO:0000256" key="2">
    <source>
        <dbReference type="ARBA" id="ARBA00022386"/>
    </source>
</evidence>
<accession>R9H4Y6</accession>
<dbReference type="InterPro" id="IPR038157">
    <property type="entry name" value="FeoA_core_dom"/>
</dbReference>
<dbReference type="OrthoDB" id="9791355at2"/>
<comment type="similarity">
    <text evidence="1">Belongs to the DtxR/MntR family.</text>
</comment>
<dbReference type="InterPro" id="IPR022687">
    <property type="entry name" value="HTH_DTXR"/>
</dbReference>